<proteinExistence type="predicted"/>
<dbReference type="PANTHER" id="PTHR45907:SF9">
    <property type="entry name" value="SERPENTINE RECEPTOR, CLASS J"/>
    <property type="match status" value="1"/>
</dbReference>
<dbReference type="AlphaFoldDB" id="A8X1X9"/>
<keyword evidence="1" id="KW-1133">Transmembrane helix</keyword>
<dbReference type="KEGG" id="cbr:CBG_06315"/>
<keyword evidence="1" id="KW-0472">Membrane</keyword>
<feature type="transmembrane region" description="Helical" evidence="1">
    <location>
        <begin position="278"/>
        <end position="302"/>
    </location>
</feature>
<dbReference type="PANTHER" id="PTHR45907">
    <property type="entry name" value="SERPENTINE RECEPTOR, CLASS J"/>
    <property type="match status" value="1"/>
</dbReference>
<dbReference type="SUPFAM" id="SSF81321">
    <property type="entry name" value="Family A G protein-coupled receptor-like"/>
    <property type="match status" value="1"/>
</dbReference>
<feature type="transmembrane region" description="Helical" evidence="1">
    <location>
        <begin position="243"/>
        <end position="266"/>
    </location>
</feature>
<reference evidence="2 3" key="2">
    <citation type="journal article" date="2011" name="PLoS Genet.">
        <title>Caenorhabditis briggsae recombinant inbred line genotypes reveal inter-strain incompatibility and the evolution of recombination.</title>
        <authorList>
            <person name="Ross J.A."/>
            <person name="Koboldt D.C."/>
            <person name="Staisch J.E."/>
            <person name="Chamberlin H.M."/>
            <person name="Gupta B.P."/>
            <person name="Miller R.D."/>
            <person name="Baird S.E."/>
            <person name="Haag E.S."/>
        </authorList>
    </citation>
    <scope>NUCLEOTIDE SEQUENCE [LARGE SCALE GENOMIC DNA]</scope>
    <source>
        <strain evidence="2 3">AF16</strain>
    </source>
</reference>
<evidence type="ECO:0000313" key="2">
    <source>
        <dbReference type="EMBL" id="CAP26639.1"/>
    </source>
</evidence>
<dbReference type="GeneID" id="8589274"/>
<dbReference type="HOGENOM" id="CLU_036335_0_0_1"/>
<organism evidence="2 3">
    <name type="scientific">Caenorhabditis briggsae</name>
    <dbReference type="NCBI Taxonomy" id="6238"/>
    <lineage>
        <taxon>Eukaryota</taxon>
        <taxon>Metazoa</taxon>
        <taxon>Ecdysozoa</taxon>
        <taxon>Nematoda</taxon>
        <taxon>Chromadorea</taxon>
        <taxon>Rhabditida</taxon>
        <taxon>Rhabditina</taxon>
        <taxon>Rhabditomorpha</taxon>
        <taxon>Rhabditoidea</taxon>
        <taxon>Rhabditidae</taxon>
        <taxon>Peloderinae</taxon>
        <taxon>Caenorhabditis</taxon>
    </lineage>
</organism>
<dbReference type="OMA" id="VNWAHFL"/>
<name>A8X1X9_CAEBR</name>
<evidence type="ECO:0000313" key="4">
    <source>
        <dbReference type="WormBase" id="CBG06315"/>
    </source>
</evidence>
<dbReference type="eggNOG" id="ENOG502TH3Z">
    <property type="taxonomic scope" value="Eukaryota"/>
</dbReference>
<feature type="transmembrane region" description="Helical" evidence="1">
    <location>
        <begin position="127"/>
        <end position="149"/>
    </location>
</feature>
<keyword evidence="3" id="KW-1185">Reference proteome</keyword>
<dbReference type="InParanoid" id="A8X1X9"/>
<accession>A8X1X9</accession>
<dbReference type="WormBase" id="CBG06315">
    <property type="protein sequence ID" value="CBP24950"/>
    <property type="gene ID" value="WBGene00028610"/>
    <property type="gene designation" value="Cbr-srj-18.2"/>
</dbReference>
<feature type="transmembrane region" description="Helical" evidence="1">
    <location>
        <begin position="197"/>
        <end position="222"/>
    </location>
</feature>
<dbReference type="Proteomes" id="UP000008549">
    <property type="component" value="Unassembled WGS sequence"/>
</dbReference>
<dbReference type="EMBL" id="HE601320">
    <property type="protein sequence ID" value="CAP26639.1"/>
    <property type="molecule type" value="Genomic_DNA"/>
</dbReference>
<feature type="transmembrane region" description="Helical" evidence="1">
    <location>
        <begin position="42"/>
        <end position="70"/>
    </location>
</feature>
<dbReference type="InterPro" id="IPR019423">
    <property type="entry name" value="7TM_GPCR_serpentine_rcpt_Srj"/>
</dbReference>
<evidence type="ECO:0000313" key="3">
    <source>
        <dbReference type="Proteomes" id="UP000008549"/>
    </source>
</evidence>
<dbReference type="RefSeq" id="XP_002647275.1">
    <property type="nucleotide sequence ID" value="XM_002647229.1"/>
</dbReference>
<dbReference type="CTD" id="8589274"/>
<sequence length="331" mass="38304">MLVNWAHFLIPKIFFILSFLSNPVFVYLIHTEKSFQLGNYKYLLYFFALFNLIASLADTLLPVCVHAYRYATIFFLVAGPFSERSRLGEFLLAGRCAFISGTYGILNTHFLYRFLSLRYTDFVANYFNPYGLILSVQLVLLHWILWAVVADYTMSADSESRNYVRESFEKVYGKMDHLNIKTVIFSEMPSEVVYRSWVGTLFVTFLASYSLILYFFLGYKIMSHLKQGISYMSPKTMQMQKRLFWALFVQTVIPICVSFMPCTLVLYGSAIRIDFMSWVNWVSSIAVSFFPFLDPLAITLCLPALRRRLFARFGVVIPSTSSINVHSVPRV</sequence>
<feature type="transmembrane region" description="Helical" evidence="1">
    <location>
        <begin position="6"/>
        <end position="30"/>
    </location>
</feature>
<feature type="transmembrane region" description="Helical" evidence="1">
    <location>
        <begin position="90"/>
        <end position="115"/>
    </location>
</feature>
<gene>
    <name evidence="4" type="primary">srj-18.2</name>
    <name evidence="2 4" type="ORF">CBG06315</name>
    <name evidence="2" type="ORF">CBG_06315</name>
</gene>
<reference evidence="2 3" key="1">
    <citation type="journal article" date="2003" name="PLoS Biol.">
        <title>The genome sequence of Caenorhabditis briggsae: a platform for comparative genomics.</title>
        <authorList>
            <person name="Stein L.D."/>
            <person name="Bao Z."/>
            <person name="Blasiar D."/>
            <person name="Blumenthal T."/>
            <person name="Brent M.R."/>
            <person name="Chen N."/>
            <person name="Chinwalla A."/>
            <person name="Clarke L."/>
            <person name="Clee C."/>
            <person name="Coghlan A."/>
            <person name="Coulson A."/>
            <person name="D'Eustachio P."/>
            <person name="Fitch D.H."/>
            <person name="Fulton L.A."/>
            <person name="Fulton R.E."/>
            <person name="Griffiths-Jones S."/>
            <person name="Harris T.W."/>
            <person name="Hillier L.W."/>
            <person name="Kamath R."/>
            <person name="Kuwabara P.E."/>
            <person name="Mardis E.R."/>
            <person name="Marra M.A."/>
            <person name="Miner T.L."/>
            <person name="Minx P."/>
            <person name="Mullikin J.C."/>
            <person name="Plumb R.W."/>
            <person name="Rogers J."/>
            <person name="Schein J.E."/>
            <person name="Sohrmann M."/>
            <person name="Spieth J."/>
            <person name="Stajich J.E."/>
            <person name="Wei C."/>
            <person name="Willey D."/>
            <person name="Wilson R.K."/>
            <person name="Durbin R."/>
            <person name="Waterston R.H."/>
        </authorList>
    </citation>
    <scope>NUCLEOTIDE SEQUENCE [LARGE SCALE GENOMIC DNA]</scope>
    <source>
        <strain evidence="2 3">AF16</strain>
    </source>
</reference>
<protein>
    <submittedName>
        <fullName evidence="2">Protein CBG06315</fullName>
    </submittedName>
</protein>
<evidence type="ECO:0000256" key="1">
    <source>
        <dbReference type="SAM" id="Phobius"/>
    </source>
</evidence>
<dbReference type="FunCoup" id="A8X1X9">
    <property type="interactions" value="5"/>
</dbReference>
<keyword evidence="1" id="KW-0812">Transmembrane</keyword>
<dbReference type="Pfam" id="PF10319">
    <property type="entry name" value="7TM_GPCR_Srj"/>
    <property type="match status" value="1"/>
</dbReference>